<evidence type="ECO:0000313" key="2">
    <source>
        <dbReference type="Proteomes" id="UP000664203"/>
    </source>
</evidence>
<sequence length="267" mass="29821">MSELTSILHLFQIRIAKRETEIHGQHYRQPPKAAECEKIFYQIGPSVNSGFCKNRKSFSSPGQELLKQLFSWPRNHTTSTPSSARDQSSKLPSPLLNLSSKNVYVFEGSLNETPLLTKRLLHNAEPVNAISTVVGISTNILNVRVLEEPTHATVAAICRLRESALSSSSSSSLVPPHFPSHTSPKTIFVFSLGANPRWPALMEQPFHWLLETTLSAIYADLPDGLVQSRGKGYEIKMDRDGMERAWMSYEDLPDGMNEVAEMERGDV</sequence>
<dbReference type="AlphaFoldDB" id="A0A8H3EF83"/>
<organism evidence="1 2">
    <name type="scientific">Alectoria fallacina</name>
    <dbReference type="NCBI Taxonomy" id="1903189"/>
    <lineage>
        <taxon>Eukaryota</taxon>
        <taxon>Fungi</taxon>
        <taxon>Dikarya</taxon>
        <taxon>Ascomycota</taxon>
        <taxon>Pezizomycotina</taxon>
        <taxon>Lecanoromycetes</taxon>
        <taxon>OSLEUM clade</taxon>
        <taxon>Lecanoromycetidae</taxon>
        <taxon>Lecanorales</taxon>
        <taxon>Lecanorineae</taxon>
        <taxon>Parmeliaceae</taxon>
        <taxon>Alectoria</taxon>
    </lineage>
</organism>
<accession>A0A8H3EF83</accession>
<protein>
    <submittedName>
        <fullName evidence="1">Uncharacterized protein</fullName>
    </submittedName>
</protein>
<name>A0A8H3EF83_9LECA</name>
<comment type="caution">
    <text evidence="1">The sequence shown here is derived from an EMBL/GenBank/DDBJ whole genome shotgun (WGS) entry which is preliminary data.</text>
</comment>
<proteinExistence type="predicted"/>
<dbReference type="EMBL" id="CAJPDR010000006">
    <property type="protein sequence ID" value="CAF9904467.1"/>
    <property type="molecule type" value="Genomic_DNA"/>
</dbReference>
<dbReference type="Proteomes" id="UP000664203">
    <property type="component" value="Unassembled WGS sequence"/>
</dbReference>
<gene>
    <name evidence="1" type="ORF">ALECFALPRED_008568</name>
</gene>
<keyword evidence="2" id="KW-1185">Reference proteome</keyword>
<evidence type="ECO:0000313" key="1">
    <source>
        <dbReference type="EMBL" id="CAF9904467.1"/>
    </source>
</evidence>
<reference evidence="1" key="1">
    <citation type="submission" date="2021-03" db="EMBL/GenBank/DDBJ databases">
        <authorList>
            <person name="Tagirdzhanova G."/>
        </authorList>
    </citation>
    <scope>NUCLEOTIDE SEQUENCE</scope>
</reference>